<evidence type="ECO:0000256" key="1">
    <source>
        <dbReference type="SAM" id="Phobius"/>
    </source>
</evidence>
<feature type="transmembrane region" description="Helical" evidence="1">
    <location>
        <begin position="6"/>
        <end position="24"/>
    </location>
</feature>
<organism evidence="2">
    <name type="scientific">marine sediment metagenome</name>
    <dbReference type="NCBI Taxonomy" id="412755"/>
    <lineage>
        <taxon>unclassified sequences</taxon>
        <taxon>metagenomes</taxon>
        <taxon>ecological metagenomes</taxon>
    </lineage>
</organism>
<keyword evidence="1" id="KW-0812">Transmembrane</keyword>
<evidence type="ECO:0000313" key="2">
    <source>
        <dbReference type="EMBL" id="GAH76864.1"/>
    </source>
</evidence>
<sequence length="160" mass="18893">MSFGINIFFLLLGWLLGLISPLLVDEMKKYIKKKVIKTGVLTELKEIKFRLAAIVFSINSKYRMLDRELLNWLRPLIKESEGTYEKKLLKQIERLVKLDDEQLKAIDEYTKPHTLSAMSFKKYYLPFLDSKISDLSLFDIELQNKILEIRAQVNFFNENI</sequence>
<proteinExistence type="predicted"/>
<reference evidence="2" key="1">
    <citation type="journal article" date="2014" name="Front. Microbiol.">
        <title>High frequency of phylogenetically diverse reductive dehalogenase-homologous genes in deep subseafloor sedimentary metagenomes.</title>
        <authorList>
            <person name="Kawai M."/>
            <person name="Futagami T."/>
            <person name="Toyoda A."/>
            <person name="Takaki Y."/>
            <person name="Nishi S."/>
            <person name="Hori S."/>
            <person name="Arai W."/>
            <person name="Tsubouchi T."/>
            <person name="Morono Y."/>
            <person name="Uchiyama I."/>
            <person name="Ito T."/>
            <person name="Fujiyama A."/>
            <person name="Inagaki F."/>
            <person name="Takami H."/>
        </authorList>
    </citation>
    <scope>NUCLEOTIDE SEQUENCE</scope>
    <source>
        <strain evidence="2">Expedition CK06-06</strain>
    </source>
</reference>
<gene>
    <name evidence="2" type="ORF">S03H2_64111</name>
</gene>
<comment type="caution">
    <text evidence="2">The sequence shown here is derived from an EMBL/GenBank/DDBJ whole genome shotgun (WGS) entry which is preliminary data.</text>
</comment>
<accession>X1JEU4</accession>
<dbReference type="AlphaFoldDB" id="X1JEU4"/>
<feature type="non-terminal residue" evidence="2">
    <location>
        <position position="160"/>
    </location>
</feature>
<protein>
    <submittedName>
        <fullName evidence="2">Uncharacterized protein</fullName>
    </submittedName>
</protein>
<dbReference type="EMBL" id="BARU01041605">
    <property type="protein sequence ID" value="GAH76864.1"/>
    <property type="molecule type" value="Genomic_DNA"/>
</dbReference>
<keyword evidence="1" id="KW-1133">Transmembrane helix</keyword>
<keyword evidence="1" id="KW-0472">Membrane</keyword>
<name>X1JEU4_9ZZZZ</name>